<keyword evidence="2" id="KW-1185">Reference proteome</keyword>
<dbReference type="EMBL" id="FUYS01000014">
    <property type="protein sequence ID" value="SKB93370.1"/>
    <property type="molecule type" value="Genomic_DNA"/>
</dbReference>
<name>A0A1T5FB42_9SPHI</name>
<evidence type="ECO:0000313" key="2">
    <source>
        <dbReference type="Proteomes" id="UP000190541"/>
    </source>
</evidence>
<dbReference type="STRING" id="623280.SAMN05660226_03893"/>
<proteinExistence type="predicted"/>
<dbReference type="AlphaFoldDB" id="A0A1T5FB42"/>
<organism evidence="1 2">
    <name type="scientific">Parapedobacter luteus</name>
    <dbReference type="NCBI Taxonomy" id="623280"/>
    <lineage>
        <taxon>Bacteria</taxon>
        <taxon>Pseudomonadati</taxon>
        <taxon>Bacteroidota</taxon>
        <taxon>Sphingobacteriia</taxon>
        <taxon>Sphingobacteriales</taxon>
        <taxon>Sphingobacteriaceae</taxon>
        <taxon>Parapedobacter</taxon>
    </lineage>
</organism>
<protein>
    <recommendedName>
        <fullName evidence="3">Lipoprotein</fullName>
    </recommendedName>
</protein>
<evidence type="ECO:0008006" key="3">
    <source>
        <dbReference type="Google" id="ProtNLM"/>
    </source>
</evidence>
<accession>A0A1T5FB42</accession>
<reference evidence="1 2" key="1">
    <citation type="submission" date="2017-02" db="EMBL/GenBank/DDBJ databases">
        <authorList>
            <person name="Peterson S.W."/>
        </authorList>
    </citation>
    <scope>NUCLEOTIDE SEQUENCE [LARGE SCALE GENOMIC DNA]</scope>
    <source>
        <strain evidence="1 2">DSM 22899</strain>
    </source>
</reference>
<evidence type="ECO:0000313" key="1">
    <source>
        <dbReference type="EMBL" id="SKB93370.1"/>
    </source>
</evidence>
<dbReference type="Proteomes" id="UP000190541">
    <property type="component" value="Unassembled WGS sequence"/>
</dbReference>
<gene>
    <name evidence="1" type="ORF">SAMN05660226_03893</name>
</gene>
<sequence>MTVISPWVRFRIILPQGIKQAAVLCLFVAMDKMTIRLFSALVLALLLSTCQSVSNSGAMVGGSAYAADTLSAYAVDAVDTASSGQYKYTAVDSAAYHVVLHELANGDSTGRWPVAAQPLPSRGAILPHKRIVAFYGNLYSSRMGILGELPPDEMLGKLDSEVARWNEADPATEAIPALHYIAVTAQGSAGRDGKYRSRMPFSQIDSVLRIAEKRDALVFLDIQVGFSTLADEVPRLDTFLRMPHVHLGIDPEFSMKDDLPPGKRIGHFTSADINFAVRHLAELARAHGLPPKVLVIHRFTQGMIRDYQQIKLQPEVQLVIDMDGWGAPALKKHTYQSYIYREPVQFTGFKFFYKNDLIRPPHRMMTTEEVLALVPKPIYIQYQ</sequence>